<sequence>MGAEVTIYTDHNPLLNLHSANLGTIEQRWVAKLSCFNYTIKHKRGCNNANADALSRYPHVLTNSGDADEDEMIAYAMQLEAAQGSETFPGYTMLYWTARPGNYTGTNTRAAIQEQLYKGIAIRGSNTGAAIQGQIYMSAIQRQLYSDSYTRATILGSWTVQLFRGSFTKVAIRGSNTRATIRTAIQGQ</sequence>
<protein>
    <recommendedName>
        <fullName evidence="3">Reverse transcriptase RNase H-like domain-containing protein</fullName>
    </recommendedName>
</protein>
<accession>A0A2G8KV33</accession>
<keyword evidence="2" id="KW-1185">Reference proteome</keyword>
<organism evidence="1 2">
    <name type="scientific">Stichopus japonicus</name>
    <name type="common">Sea cucumber</name>
    <dbReference type="NCBI Taxonomy" id="307972"/>
    <lineage>
        <taxon>Eukaryota</taxon>
        <taxon>Metazoa</taxon>
        <taxon>Echinodermata</taxon>
        <taxon>Eleutherozoa</taxon>
        <taxon>Echinozoa</taxon>
        <taxon>Holothuroidea</taxon>
        <taxon>Aspidochirotacea</taxon>
        <taxon>Aspidochirotida</taxon>
        <taxon>Stichopodidae</taxon>
        <taxon>Apostichopus</taxon>
    </lineage>
</organism>
<evidence type="ECO:0008006" key="3">
    <source>
        <dbReference type="Google" id="ProtNLM"/>
    </source>
</evidence>
<dbReference type="Proteomes" id="UP000230750">
    <property type="component" value="Unassembled WGS sequence"/>
</dbReference>
<evidence type="ECO:0000313" key="2">
    <source>
        <dbReference type="Proteomes" id="UP000230750"/>
    </source>
</evidence>
<reference evidence="1 2" key="1">
    <citation type="journal article" date="2017" name="PLoS Biol.">
        <title>The sea cucumber genome provides insights into morphological evolution and visceral regeneration.</title>
        <authorList>
            <person name="Zhang X."/>
            <person name="Sun L."/>
            <person name="Yuan J."/>
            <person name="Sun Y."/>
            <person name="Gao Y."/>
            <person name="Zhang L."/>
            <person name="Li S."/>
            <person name="Dai H."/>
            <person name="Hamel J.F."/>
            <person name="Liu C."/>
            <person name="Yu Y."/>
            <person name="Liu S."/>
            <person name="Lin W."/>
            <person name="Guo K."/>
            <person name="Jin S."/>
            <person name="Xu P."/>
            <person name="Storey K.B."/>
            <person name="Huan P."/>
            <person name="Zhang T."/>
            <person name="Zhou Y."/>
            <person name="Zhang J."/>
            <person name="Lin C."/>
            <person name="Li X."/>
            <person name="Xing L."/>
            <person name="Huo D."/>
            <person name="Sun M."/>
            <person name="Wang L."/>
            <person name="Mercier A."/>
            <person name="Li F."/>
            <person name="Yang H."/>
            <person name="Xiang J."/>
        </authorList>
    </citation>
    <scope>NUCLEOTIDE SEQUENCE [LARGE SCALE GENOMIC DNA]</scope>
    <source>
        <strain evidence="1">Shaxun</strain>
        <tissue evidence="1">Muscle</tissue>
    </source>
</reference>
<proteinExistence type="predicted"/>
<comment type="caution">
    <text evidence="1">The sequence shown here is derived from an EMBL/GenBank/DDBJ whole genome shotgun (WGS) entry which is preliminary data.</text>
</comment>
<dbReference type="OrthoDB" id="6147315at2759"/>
<name>A0A2G8KV33_STIJA</name>
<evidence type="ECO:0000313" key="1">
    <source>
        <dbReference type="EMBL" id="PIK51770.1"/>
    </source>
</evidence>
<dbReference type="EMBL" id="MRZV01000357">
    <property type="protein sequence ID" value="PIK51770.1"/>
    <property type="molecule type" value="Genomic_DNA"/>
</dbReference>
<gene>
    <name evidence="1" type="ORF">BSL78_11360</name>
</gene>
<dbReference type="AlphaFoldDB" id="A0A2G8KV33"/>